<comment type="caution">
    <text evidence="7">The sequence shown here is derived from an EMBL/GenBank/DDBJ whole genome shotgun (WGS) entry which is preliminary data.</text>
</comment>
<evidence type="ECO:0000256" key="4">
    <source>
        <dbReference type="ARBA" id="ARBA00023288"/>
    </source>
</evidence>
<sequence length="252" mass="26360">MALLLALSACSPQPSATRPAQASGPAACMPAQLSLQLDDGNGRFNGMSHSGTMLVVRNAGTLACSIAVMPSPRLQDARRQTLAITAQVPPSPAGQPARLMLAPGASVDSDMRWVSGNVYDDGHCESPAFITLALGTGTVTAPFHGQLCGAGGKPSTYSITPFREAAMGAAIRLTYTCDDGRTVRVTYPDTQTAVLDFDAQTHRLHTAISADGARYVGGHWQWWSKGMHDAWLAELKPGEKIASAAGVACRAP</sequence>
<proteinExistence type="predicted"/>
<evidence type="ECO:0000256" key="3">
    <source>
        <dbReference type="ARBA" id="ARBA00023139"/>
    </source>
</evidence>
<gene>
    <name evidence="7" type="ORF">B1991_00605</name>
</gene>
<dbReference type="InterPro" id="IPR036328">
    <property type="entry name" value="MliC_sf"/>
</dbReference>
<name>A0A4S3KM54_9GAMM</name>
<dbReference type="AlphaFoldDB" id="A0A4S3KM54"/>
<dbReference type="Gene3D" id="2.40.128.200">
    <property type="match status" value="1"/>
</dbReference>
<evidence type="ECO:0000313" key="8">
    <source>
        <dbReference type="Proteomes" id="UP000306317"/>
    </source>
</evidence>
<keyword evidence="8" id="KW-1185">Reference proteome</keyword>
<dbReference type="Pfam" id="PF09864">
    <property type="entry name" value="MliC"/>
    <property type="match status" value="1"/>
</dbReference>
<evidence type="ECO:0000256" key="2">
    <source>
        <dbReference type="ARBA" id="ARBA00023136"/>
    </source>
</evidence>
<dbReference type="InterPro" id="IPR018660">
    <property type="entry name" value="MliC"/>
</dbReference>
<keyword evidence="4" id="KW-0449">Lipoprotein</keyword>
<accession>A0A4S3KM54</accession>
<organism evidence="7 8">
    <name type="scientific">Rhodanobacter lindaniclasticus</name>
    <dbReference type="NCBI Taxonomy" id="75310"/>
    <lineage>
        <taxon>Bacteria</taxon>
        <taxon>Pseudomonadati</taxon>
        <taxon>Pseudomonadota</taxon>
        <taxon>Gammaproteobacteria</taxon>
        <taxon>Lysobacterales</taxon>
        <taxon>Rhodanobacteraceae</taxon>
        <taxon>Rhodanobacter</taxon>
    </lineage>
</organism>
<keyword evidence="3" id="KW-0564">Palmitate</keyword>
<dbReference type="EMBL" id="MWIO01000003">
    <property type="protein sequence ID" value="THD09962.1"/>
    <property type="molecule type" value="Genomic_DNA"/>
</dbReference>
<reference evidence="7 8" key="1">
    <citation type="submission" date="2017-02" db="EMBL/GenBank/DDBJ databases">
        <title>Whole genome sequencing of Rhodanobacter lindaniclasticus DSM 17932.</title>
        <authorList>
            <person name="Kumar S."/>
            <person name="Patil P."/>
            <person name="Patil P.B."/>
        </authorList>
    </citation>
    <scope>NUCLEOTIDE SEQUENCE [LARGE SCALE GENOMIC DNA]</scope>
    <source>
        <strain evidence="7 8">DSM 17932</strain>
    </source>
</reference>
<evidence type="ECO:0000256" key="1">
    <source>
        <dbReference type="ARBA" id="ARBA00022729"/>
    </source>
</evidence>
<dbReference type="Proteomes" id="UP000306317">
    <property type="component" value="Unassembled WGS sequence"/>
</dbReference>
<dbReference type="Pfam" id="PF14016">
    <property type="entry name" value="DUF4232"/>
    <property type="match status" value="1"/>
</dbReference>
<feature type="domain" description="DUF4232" evidence="6">
    <location>
        <begin position="28"/>
        <end position="161"/>
    </location>
</feature>
<dbReference type="InterPro" id="IPR025326">
    <property type="entry name" value="DUF4232"/>
</dbReference>
<dbReference type="SUPFAM" id="SSF141488">
    <property type="entry name" value="YdhA-like"/>
    <property type="match status" value="1"/>
</dbReference>
<keyword evidence="2" id="KW-0472">Membrane</keyword>
<feature type="domain" description="C-type lysozyme inhibitor" evidence="5">
    <location>
        <begin position="175"/>
        <end position="229"/>
    </location>
</feature>
<protein>
    <submittedName>
        <fullName evidence="7">Uncharacterized protein</fullName>
    </submittedName>
</protein>
<evidence type="ECO:0000313" key="7">
    <source>
        <dbReference type="EMBL" id="THD09962.1"/>
    </source>
</evidence>
<evidence type="ECO:0000259" key="6">
    <source>
        <dbReference type="Pfam" id="PF14016"/>
    </source>
</evidence>
<keyword evidence="1" id="KW-0732">Signal</keyword>
<evidence type="ECO:0000259" key="5">
    <source>
        <dbReference type="Pfam" id="PF09864"/>
    </source>
</evidence>